<dbReference type="InterPro" id="IPR024882">
    <property type="entry name" value="NUP58/p45/49"/>
</dbReference>
<keyword evidence="4" id="KW-0653">Protein transport</keyword>
<keyword evidence="2" id="KW-0813">Transport</keyword>
<dbReference type="GO" id="GO:0051028">
    <property type="term" value="P:mRNA transport"/>
    <property type="evidence" value="ECO:0007669"/>
    <property type="project" value="UniProtKB-KW"/>
</dbReference>
<reference evidence="10" key="1">
    <citation type="submission" date="2020-01" db="EMBL/GenBank/DDBJ databases">
        <title>Draft genome sequence of the Termite Coptotermes fromosanus.</title>
        <authorList>
            <person name="Itakura S."/>
            <person name="Yosikawa Y."/>
            <person name="Umezawa K."/>
        </authorList>
    </citation>
    <scope>NUCLEOTIDE SEQUENCE [LARGE SCALE GENOMIC DNA]</scope>
</reference>
<dbReference type="GO" id="GO:0005643">
    <property type="term" value="C:nuclear pore"/>
    <property type="evidence" value="ECO:0007669"/>
    <property type="project" value="UniProtKB-SubCell"/>
</dbReference>
<dbReference type="GO" id="GO:0015031">
    <property type="term" value="P:protein transport"/>
    <property type="evidence" value="ECO:0007669"/>
    <property type="project" value="UniProtKB-KW"/>
</dbReference>
<feature type="compositionally biased region" description="Polar residues" evidence="8">
    <location>
        <begin position="644"/>
        <end position="658"/>
    </location>
</feature>
<evidence type="ECO:0000256" key="6">
    <source>
        <dbReference type="ARBA" id="ARBA00023132"/>
    </source>
</evidence>
<name>A0A6L2PF93_COPFO</name>
<evidence type="ECO:0000256" key="8">
    <source>
        <dbReference type="SAM" id="MobiDB-lite"/>
    </source>
</evidence>
<dbReference type="EMBL" id="BLKM01000287">
    <property type="protein sequence ID" value="GFG31203.1"/>
    <property type="molecule type" value="Genomic_DNA"/>
</dbReference>
<keyword evidence="10" id="KW-1185">Reference proteome</keyword>
<dbReference type="PANTHER" id="PTHR13437:SF2">
    <property type="entry name" value="NUCLEOPORIN P58_P45"/>
    <property type="match status" value="1"/>
</dbReference>
<feature type="region of interest" description="Disordered" evidence="8">
    <location>
        <begin position="330"/>
        <end position="356"/>
    </location>
</feature>
<keyword evidence="3" id="KW-0509">mRNA transport</keyword>
<dbReference type="AlphaFoldDB" id="A0A6L2PF93"/>
<comment type="caution">
    <text evidence="9">The sequence shown here is derived from an EMBL/GenBank/DDBJ whole genome shotgun (WGS) entry which is preliminary data.</text>
</comment>
<sequence length="670" mass="68369">MSAFGFGNAGSSATPGSAFTFGANKTTTSGFTLGTTATSPGNLFGTTPTFGTSSGLSSGLSFGVPTTSQTGTGFFGSPAGQTGLSFGTPVSSAGTAGLTFGTTSAPTGLSFGTPNVGQTGSISFGNAATPAGQTGLSFGTPATATGLTFGTPATTTGLTFGTPSTTVGQAGFSFGTTPALTFGTPTTSAPSTGLTFGTPNATTQTGLTFGTPTTTSGIAGALSFGTPATTSTTSLGFQGLSAPATTTATLGTLTFGTSTAATPATGFNLTTPATTTQGTGFALGGTVTSTAGGGLFGSGLTKQPLFLPTTSTTTSIGLAGTSVPATTTTSIGLGGVDTSQTKPGLTGASPGRPDAKAVKENQIPNELLQTIDTFKNFVKTQKGLSSDIARGSVKPLHKVQEDTESLKQMLAGLTSGFQRNVALADKLKADTAKCLHHAEMAQRTHELPPGLQYDNVAPIEYFTELVARFEHDMQVFRQEIETTEKHIQSLNHPVALTPQELALTMRRLHDSFIALAGRLQTVHNSVETQKEQYLNLRKYFLKDSTNVFEEQAKKSFSGGVRPVVSSIKISPGPTPFSVLGNQHGFGLLPMNTTEPKSSFPPGNALVLNTFFSGWYGVQQPSSQLQTNLGGNLFSSGGLSGGLNTLPTPQPVDNQSFQLQKPPPGNKRGKR</sequence>
<comment type="subcellular location">
    <subcellularLocation>
        <location evidence="1">Nucleus</location>
        <location evidence="1">Nuclear pore complex</location>
    </subcellularLocation>
</comment>
<evidence type="ECO:0000256" key="5">
    <source>
        <dbReference type="ARBA" id="ARBA00023010"/>
    </source>
</evidence>
<keyword evidence="7" id="KW-0539">Nucleus</keyword>
<feature type="region of interest" description="Disordered" evidence="8">
    <location>
        <begin position="639"/>
        <end position="670"/>
    </location>
</feature>
<evidence type="ECO:0000256" key="2">
    <source>
        <dbReference type="ARBA" id="ARBA00022448"/>
    </source>
</evidence>
<evidence type="ECO:0000313" key="9">
    <source>
        <dbReference type="EMBL" id="GFG31203.1"/>
    </source>
</evidence>
<evidence type="ECO:0008006" key="11">
    <source>
        <dbReference type="Google" id="ProtNLM"/>
    </source>
</evidence>
<proteinExistence type="predicted"/>
<evidence type="ECO:0000256" key="4">
    <source>
        <dbReference type="ARBA" id="ARBA00022927"/>
    </source>
</evidence>
<dbReference type="Proteomes" id="UP000502823">
    <property type="component" value="Unassembled WGS sequence"/>
</dbReference>
<evidence type="ECO:0000256" key="3">
    <source>
        <dbReference type="ARBA" id="ARBA00022816"/>
    </source>
</evidence>
<evidence type="ECO:0000256" key="7">
    <source>
        <dbReference type="ARBA" id="ARBA00023242"/>
    </source>
</evidence>
<keyword evidence="6" id="KW-0906">Nuclear pore complex</keyword>
<evidence type="ECO:0000313" key="10">
    <source>
        <dbReference type="Proteomes" id="UP000502823"/>
    </source>
</evidence>
<keyword evidence="5" id="KW-0811">Translocation</keyword>
<dbReference type="OrthoDB" id="2538017at2759"/>
<dbReference type="Gene3D" id="6.10.140.1350">
    <property type="match status" value="1"/>
</dbReference>
<organism evidence="9 10">
    <name type="scientific">Coptotermes formosanus</name>
    <name type="common">Formosan subterranean termite</name>
    <dbReference type="NCBI Taxonomy" id="36987"/>
    <lineage>
        <taxon>Eukaryota</taxon>
        <taxon>Metazoa</taxon>
        <taxon>Ecdysozoa</taxon>
        <taxon>Arthropoda</taxon>
        <taxon>Hexapoda</taxon>
        <taxon>Insecta</taxon>
        <taxon>Pterygota</taxon>
        <taxon>Neoptera</taxon>
        <taxon>Polyneoptera</taxon>
        <taxon>Dictyoptera</taxon>
        <taxon>Blattodea</taxon>
        <taxon>Blattoidea</taxon>
        <taxon>Termitoidae</taxon>
        <taxon>Rhinotermitidae</taxon>
        <taxon>Coptotermes</taxon>
    </lineage>
</organism>
<dbReference type="GO" id="GO:0017056">
    <property type="term" value="F:structural constituent of nuclear pore"/>
    <property type="evidence" value="ECO:0007669"/>
    <property type="project" value="InterPro"/>
</dbReference>
<evidence type="ECO:0000256" key="1">
    <source>
        <dbReference type="ARBA" id="ARBA00004567"/>
    </source>
</evidence>
<dbReference type="Pfam" id="PF15967">
    <property type="entry name" value="Nucleoporin_FG2"/>
    <property type="match status" value="1"/>
</dbReference>
<dbReference type="GO" id="GO:0008139">
    <property type="term" value="F:nuclear localization sequence binding"/>
    <property type="evidence" value="ECO:0007669"/>
    <property type="project" value="InterPro"/>
</dbReference>
<protein>
    <recommendedName>
        <fullName evidence="11">Nucleoporin Nup58</fullName>
    </recommendedName>
</protein>
<dbReference type="PANTHER" id="PTHR13437">
    <property type="entry name" value="NUCLEOPORIN P58/P45 NUCLEOPORIN-LIKE PROTEIN 1"/>
    <property type="match status" value="1"/>
</dbReference>
<gene>
    <name evidence="9" type="ORF">Cfor_06925</name>
</gene>
<accession>A0A6L2PF93</accession>
<dbReference type="InParanoid" id="A0A6L2PF93"/>
<feature type="compositionally biased region" description="Polar residues" evidence="8">
    <location>
        <begin position="330"/>
        <end position="343"/>
    </location>
</feature>